<dbReference type="SMART" id="SM00065">
    <property type="entry name" value="GAF"/>
    <property type="match status" value="1"/>
</dbReference>
<dbReference type="InterPro" id="IPR029016">
    <property type="entry name" value="GAF-like_dom_sf"/>
</dbReference>
<dbReference type="SUPFAM" id="SSF55781">
    <property type="entry name" value="GAF domain-like"/>
    <property type="match status" value="1"/>
</dbReference>
<dbReference type="RefSeq" id="WP_157591358.1">
    <property type="nucleotide sequence ID" value="NZ_CP037953.1"/>
</dbReference>
<keyword evidence="4" id="KW-1185">Reference proteome</keyword>
<sequence length="189" mass="21530">MSIRTPNNEQERLKFVRELRLLDTEPEPVFNELAQLAANVCATPAAMISLVDQHRVFLKARHGVSVSEIDRETAFCSEAICTPDRLFEISDASLIEPFSQSRLVVEPPYVRFYAGFPVVTQDGFAIGTLCVASSEPKCLLAWQKDALRVLAHQVANQIDLRLVLRKHIEYENALERYRQELEETVKKLM</sequence>
<accession>A0A4R6UKH9</accession>
<feature type="coiled-coil region" evidence="1">
    <location>
        <begin position="160"/>
        <end position="187"/>
    </location>
</feature>
<organism evidence="3 4">
    <name type="scientific">Permianibacter aggregans</name>
    <dbReference type="NCBI Taxonomy" id="1510150"/>
    <lineage>
        <taxon>Bacteria</taxon>
        <taxon>Pseudomonadati</taxon>
        <taxon>Pseudomonadota</taxon>
        <taxon>Gammaproteobacteria</taxon>
        <taxon>Pseudomonadales</taxon>
        <taxon>Pseudomonadaceae</taxon>
        <taxon>Permianibacter</taxon>
    </lineage>
</organism>
<dbReference type="PANTHER" id="PTHR43102:SF2">
    <property type="entry name" value="GAF DOMAIN-CONTAINING PROTEIN"/>
    <property type="match status" value="1"/>
</dbReference>
<name>A0A4R6UKH9_9GAMM</name>
<feature type="domain" description="GAF" evidence="2">
    <location>
        <begin position="25"/>
        <end position="168"/>
    </location>
</feature>
<dbReference type="AlphaFoldDB" id="A0A4R6UKH9"/>
<dbReference type="Proteomes" id="UP000295375">
    <property type="component" value="Unassembled WGS sequence"/>
</dbReference>
<evidence type="ECO:0000256" key="1">
    <source>
        <dbReference type="SAM" id="Coils"/>
    </source>
</evidence>
<comment type="caution">
    <text evidence="3">The sequence shown here is derived from an EMBL/GenBank/DDBJ whole genome shotgun (WGS) entry which is preliminary data.</text>
</comment>
<dbReference type="Pfam" id="PF01590">
    <property type="entry name" value="GAF"/>
    <property type="match status" value="1"/>
</dbReference>
<gene>
    <name evidence="3" type="ORF">EV696_11080</name>
</gene>
<dbReference type="InterPro" id="IPR003018">
    <property type="entry name" value="GAF"/>
</dbReference>
<dbReference type="EMBL" id="SNYM01000010">
    <property type="protein sequence ID" value="TDQ47488.1"/>
    <property type="molecule type" value="Genomic_DNA"/>
</dbReference>
<dbReference type="Gene3D" id="3.30.450.40">
    <property type="match status" value="1"/>
</dbReference>
<proteinExistence type="predicted"/>
<keyword evidence="1" id="KW-0175">Coiled coil</keyword>
<protein>
    <submittedName>
        <fullName evidence="3">GAF domain-containing protein</fullName>
    </submittedName>
</protein>
<evidence type="ECO:0000259" key="2">
    <source>
        <dbReference type="SMART" id="SM00065"/>
    </source>
</evidence>
<evidence type="ECO:0000313" key="4">
    <source>
        <dbReference type="Proteomes" id="UP000295375"/>
    </source>
</evidence>
<dbReference type="PANTHER" id="PTHR43102">
    <property type="entry name" value="SLR1143 PROTEIN"/>
    <property type="match status" value="1"/>
</dbReference>
<reference evidence="3 4" key="1">
    <citation type="submission" date="2019-03" db="EMBL/GenBank/DDBJ databases">
        <title>Genomic Encyclopedia of Type Strains, Phase IV (KMG-IV): sequencing the most valuable type-strain genomes for metagenomic binning, comparative biology and taxonomic classification.</title>
        <authorList>
            <person name="Goeker M."/>
        </authorList>
    </citation>
    <scope>NUCLEOTIDE SEQUENCE [LARGE SCALE GENOMIC DNA]</scope>
    <source>
        <strain evidence="3 4">DSM 103792</strain>
    </source>
</reference>
<evidence type="ECO:0000313" key="3">
    <source>
        <dbReference type="EMBL" id="TDQ47488.1"/>
    </source>
</evidence>